<proteinExistence type="predicted"/>
<feature type="compositionally biased region" description="Low complexity" evidence="5">
    <location>
        <begin position="331"/>
        <end position="345"/>
    </location>
</feature>
<keyword evidence="1" id="KW-0479">Metal-binding</keyword>
<dbReference type="Pfam" id="PF23202">
    <property type="entry name" value="PAH_ZNF598"/>
    <property type="match status" value="1"/>
</dbReference>
<evidence type="ECO:0000256" key="3">
    <source>
        <dbReference type="ARBA" id="ARBA00022833"/>
    </source>
</evidence>
<dbReference type="PROSITE" id="PS00518">
    <property type="entry name" value="ZF_RING_1"/>
    <property type="match status" value="1"/>
</dbReference>
<name>A0A564Z921_HYMDI</name>
<feature type="region of interest" description="Disordered" evidence="5">
    <location>
        <begin position="576"/>
        <end position="680"/>
    </location>
</feature>
<organism evidence="7 8">
    <name type="scientific">Hymenolepis diminuta</name>
    <name type="common">Rat tapeworm</name>
    <dbReference type="NCBI Taxonomy" id="6216"/>
    <lineage>
        <taxon>Eukaryota</taxon>
        <taxon>Metazoa</taxon>
        <taxon>Spiralia</taxon>
        <taxon>Lophotrochozoa</taxon>
        <taxon>Platyhelminthes</taxon>
        <taxon>Cestoda</taxon>
        <taxon>Eucestoda</taxon>
        <taxon>Cyclophyllidea</taxon>
        <taxon>Hymenolepididae</taxon>
        <taxon>Hymenolepis</taxon>
    </lineage>
</organism>
<dbReference type="SMART" id="SM00355">
    <property type="entry name" value="ZnF_C2H2"/>
    <property type="match status" value="5"/>
</dbReference>
<evidence type="ECO:0000256" key="4">
    <source>
        <dbReference type="PROSITE-ProRule" id="PRU00175"/>
    </source>
</evidence>
<evidence type="ECO:0000256" key="2">
    <source>
        <dbReference type="ARBA" id="ARBA00022771"/>
    </source>
</evidence>
<evidence type="ECO:0000313" key="8">
    <source>
        <dbReference type="Proteomes" id="UP000321570"/>
    </source>
</evidence>
<dbReference type="Pfam" id="PF25447">
    <property type="entry name" value="RING_ZNF598"/>
    <property type="match status" value="1"/>
</dbReference>
<dbReference type="Proteomes" id="UP000321570">
    <property type="component" value="Unassembled WGS sequence"/>
</dbReference>
<feature type="region of interest" description="Disordered" evidence="5">
    <location>
        <begin position="296"/>
        <end position="352"/>
    </location>
</feature>
<dbReference type="PROSITE" id="PS50089">
    <property type="entry name" value="ZF_RING_2"/>
    <property type="match status" value="1"/>
</dbReference>
<dbReference type="InterPro" id="IPR017907">
    <property type="entry name" value="Znf_RING_CS"/>
</dbReference>
<feature type="compositionally biased region" description="Low complexity" evidence="5">
    <location>
        <begin position="609"/>
        <end position="641"/>
    </location>
</feature>
<keyword evidence="2 4" id="KW-0863">Zinc-finger</keyword>
<dbReference type="GO" id="GO:0072344">
    <property type="term" value="P:rescue of stalled ribosome"/>
    <property type="evidence" value="ECO:0007669"/>
    <property type="project" value="InterPro"/>
</dbReference>
<dbReference type="SUPFAM" id="SSF57850">
    <property type="entry name" value="RING/U-box"/>
    <property type="match status" value="1"/>
</dbReference>
<accession>A0A564Z921</accession>
<dbReference type="GO" id="GO:0008270">
    <property type="term" value="F:zinc ion binding"/>
    <property type="evidence" value="ECO:0007669"/>
    <property type="project" value="UniProtKB-KW"/>
</dbReference>
<dbReference type="GO" id="GO:0043022">
    <property type="term" value="F:ribosome binding"/>
    <property type="evidence" value="ECO:0007669"/>
    <property type="project" value="TreeGrafter"/>
</dbReference>
<feature type="region of interest" description="Disordered" evidence="5">
    <location>
        <begin position="367"/>
        <end position="529"/>
    </location>
</feature>
<feature type="compositionally biased region" description="Low complexity" evidence="5">
    <location>
        <begin position="408"/>
        <end position="417"/>
    </location>
</feature>
<evidence type="ECO:0000259" key="6">
    <source>
        <dbReference type="PROSITE" id="PS50089"/>
    </source>
</evidence>
<dbReference type="InterPro" id="IPR001841">
    <property type="entry name" value="Znf_RING"/>
</dbReference>
<feature type="compositionally biased region" description="Polar residues" evidence="5">
    <location>
        <begin position="379"/>
        <end position="394"/>
    </location>
</feature>
<evidence type="ECO:0000313" key="7">
    <source>
        <dbReference type="EMBL" id="VUZ55912.1"/>
    </source>
</evidence>
<dbReference type="SMART" id="SM00184">
    <property type="entry name" value="RING"/>
    <property type="match status" value="2"/>
</dbReference>
<dbReference type="PANTHER" id="PTHR22938:SF0">
    <property type="entry name" value="E3 UBIQUITIN-PROTEIN LIGASE ZNF598"/>
    <property type="match status" value="1"/>
</dbReference>
<feature type="region of interest" description="Disordered" evidence="5">
    <location>
        <begin position="272"/>
        <end position="291"/>
    </location>
</feature>
<dbReference type="GO" id="GO:0061630">
    <property type="term" value="F:ubiquitin protein ligase activity"/>
    <property type="evidence" value="ECO:0007669"/>
    <property type="project" value="InterPro"/>
</dbReference>
<dbReference type="InterPro" id="IPR044288">
    <property type="entry name" value="ZNF598/HEL2"/>
</dbReference>
<dbReference type="InterPro" id="IPR057634">
    <property type="entry name" value="PAH_ZNF598/HEL2"/>
</dbReference>
<keyword evidence="8" id="KW-1185">Reference proteome</keyword>
<dbReference type="InterPro" id="IPR013087">
    <property type="entry name" value="Znf_C2H2_type"/>
</dbReference>
<dbReference type="GO" id="GO:0016567">
    <property type="term" value="P:protein ubiquitination"/>
    <property type="evidence" value="ECO:0007669"/>
    <property type="project" value="TreeGrafter"/>
</dbReference>
<evidence type="ECO:0000256" key="1">
    <source>
        <dbReference type="ARBA" id="ARBA00022723"/>
    </source>
</evidence>
<evidence type="ECO:0000256" key="5">
    <source>
        <dbReference type="SAM" id="MobiDB-lite"/>
    </source>
</evidence>
<protein>
    <recommendedName>
        <fullName evidence="6">RING-type domain-containing protein</fullName>
    </recommendedName>
</protein>
<reference evidence="7 8" key="1">
    <citation type="submission" date="2019-07" db="EMBL/GenBank/DDBJ databases">
        <authorList>
            <person name="Jastrzebski P J."/>
            <person name="Paukszto L."/>
            <person name="Jastrzebski P J."/>
        </authorList>
    </citation>
    <scope>NUCLEOTIDE SEQUENCE [LARGE SCALE GENOMIC DNA]</scope>
    <source>
        <strain evidence="7 8">WMS-il1</strain>
    </source>
</reference>
<feature type="compositionally biased region" description="Polar residues" evidence="5">
    <location>
        <begin position="316"/>
        <end position="330"/>
    </location>
</feature>
<dbReference type="PROSITE" id="PS00028">
    <property type="entry name" value="ZINC_FINGER_C2H2_1"/>
    <property type="match status" value="1"/>
</dbReference>
<feature type="compositionally biased region" description="Polar residues" evidence="5">
    <location>
        <begin position="580"/>
        <end position="592"/>
    </location>
</feature>
<keyword evidence="3" id="KW-0862">Zinc</keyword>
<dbReference type="EMBL" id="CABIJS010000697">
    <property type="protein sequence ID" value="VUZ55912.1"/>
    <property type="molecule type" value="Genomic_DNA"/>
</dbReference>
<dbReference type="AlphaFoldDB" id="A0A564Z921"/>
<feature type="domain" description="RING-type" evidence="6">
    <location>
        <begin position="6"/>
        <end position="50"/>
    </location>
</feature>
<feature type="compositionally biased region" description="Polar residues" evidence="5">
    <location>
        <begin position="429"/>
        <end position="443"/>
    </location>
</feature>
<dbReference type="PANTHER" id="PTHR22938">
    <property type="entry name" value="ZINC FINGER PROTEIN 598"/>
    <property type="match status" value="1"/>
</dbReference>
<gene>
    <name evidence="7" type="ORF">WMSIL1_LOCUS13545</name>
</gene>
<sequence>MDPNICPICQYEIEYYSVGTCNHPICLRCAVKLRRFGSSDGTVGCCPTCRTKNASNRISRSLKNWDDFDPTRLIKEPTLNLDFEDDSIDQAFGKLMACVCPVCSESKPSMGALNLHTTQEHNLSYCDLCVRHAHMLPCEFKPMTADELASHRKWDATARRGHPVCKFCQETFYEFENLITHIREKHFLCDICYSGRVFEVFQRQHELFQHYKSAHFVCPECEQHGTMSCFPTEERLSAHRSFNHSDEARNDPSLWQPVQIRYSTQGLISQYTRSGGRRNQQQQNDSVDEVPEVYYPAVSRGPNPEEWTGADFPSLTGDTTSAGLTGTINDQTTSTANSAQQTRSAGAPSRMVRSHAAVVRGISGGAFLSNDNEEFPSLPTVTPSSPEKTKTQASVKPKWVAVSKKPSAGDSSGSAASRNIPQEVPTASDFPSLSTNIFATPNASAKWGAPPKVSSSSTAAKPKEQQRKPTAADFPALGSTSGSSILHAPRLEPFVLPAQQPSSKGKGGKKNKLTPAESTPAPDLQHFSSVLEKAKKSSWWDAADNDGAVSHLLSNDDVRSLSQSFNRIQVVDHLEGRTDGTATESNSTSRPANFSADDFPSLIADSKKAGNSSKKANTNNNNNQNSSGNGKNNSNKTSTKSGAKEQNVTEGKSKTKAAKQESRSGNGSSEKKMENFPDLEDTETYLFKSSTYTPPSNFEEKNMTVIEKAKEILGGPGHSKNAFTQCIRLCGLYSEGSLSAQAYIQGLSSVISSSSDPDESEWFSRMIALLPNVGLQRALLRALKGEAAPKIPFANTPARCRGNTPPVWAKNVTSRLQVCSKCEQVCLKADMNDHTTLAHA</sequence>